<evidence type="ECO:0000256" key="1">
    <source>
        <dbReference type="SAM" id="MobiDB-lite"/>
    </source>
</evidence>
<feature type="region of interest" description="Disordered" evidence="1">
    <location>
        <begin position="73"/>
        <end position="120"/>
    </location>
</feature>
<feature type="compositionally biased region" description="Gly residues" evidence="1">
    <location>
        <begin position="95"/>
        <end position="120"/>
    </location>
</feature>
<evidence type="ECO:0000313" key="2">
    <source>
        <dbReference type="EMBL" id="GGG67404.1"/>
    </source>
</evidence>
<reference evidence="2" key="1">
    <citation type="journal article" date="2014" name="Int. J. Syst. Evol. Microbiol.">
        <title>Complete genome sequence of Corynebacterium casei LMG S-19264T (=DSM 44701T), isolated from a smear-ripened cheese.</title>
        <authorList>
            <consortium name="US DOE Joint Genome Institute (JGI-PGF)"/>
            <person name="Walter F."/>
            <person name="Albersmeier A."/>
            <person name="Kalinowski J."/>
            <person name="Ruckert C."/>
        </authorList>
    </citation>
    <scope>NUCLEOTIDE SEQUENCE</scope>
    <source>
        <strain evidence="2">CGMCC 1.12187</strain>
    </source>
</reference>
<dbReference type="AlphaFoldDB" id="A0A917H5R9"/>
<reference evidence="2" key="2">
    <citation type="submission" date="2020-09" db="EMBL/GenBank/DDBJ databases">
        <authorList>
            <person name="Sun Q."/>
            <person name="Zhou Y."/>
        </authorList>
    </citation>
    <scope>NUCLEOTIDE SEQUENCE</scope>
    <source>
        <strain evidence="2">CGMCC 1.12187</strain>
    </source>
</reference>
<proteinExistence type="predicted"/>
<comment type="caution">
    <text evidence="2">The sequence shown here is derived from an EMBL/GenBank/DDBJ whole genome shotgun (WGS) entry which is preliminary data.</text>
</comment>
<dbReference type="Proteomes" id="UP000638848">
    <property type="component" value="Unassembled WGS sequence"/>
</dbReference>
<dbReference type="EMBL" id="BMEQ01000027">
    <property type="protein sequence ID" value="GGG67404.1"/>
    <property type="molecule type" value="Genomic_DNA"/>
</dbReference>
<accession>A0A917H5R9</accession>
<keyword evidence="3" id="KW-1185">Reference proteome</keyword>
<organism evidence="2 3">
    <name type="scientific">Kocuria dechangensis</name>
    <dbReference type="NCBI Taxonomy" id="1176249"/>
    <lineage>
        <taxon>Bacteria</taxon>
        <taxon>Bacillati</taxon>
        <taxon>Actinomycetota</taxon>
        <taxon>Actinomycetes</taxon>
        <taxon>Micrococcales</taxon>
        <taxon>Micrococcaceae</taxon>
        <taxon>Kocuria</taxon>
    </lineage>
</organism>
<dbReference type="RefSeq" id="WP_188539496.1">
    <property type="nucleotide sequence ID" value="NZ_BMEQ01000027.1"/>
</dbReference>
<evidence type="ECO:0000313" key="3">
    <source>
        <dbReference type="Proteomes" id="UP000638848"/>
    </source>
</evidence>
<sequence>MDDAEVGSEQARGLRLALAVGGIGVGALWLHSFRLGGEVGEVEVDAYLHQALGLPRFERDLLAHAANELIDHRPGRHAPYSSEVVAGDRGDSAGDHGGMAPGTDGDGTDGAAGSGGMEQQ</sequence>
<protein>
    <submittedName>
        <fullName evidence="2">Uncharacterized protein</fullName>
    </submittedName>
</protein>
<gene>
    <name evidence="2" type="ORF">GCM10011374_34570</name>
</gene>
<name>A0A917H5R9_9MICC</name>